<protein>
    <submittedName>
        <fullName evidence="2">Uncharacterized protein</fullName>
    </submittedName>
</protein>
<evidence type="ECO:0000313" key="2">
    <source>
        <dbReference type="EMBL" id="RYP11243.1"/>
    </source>
</evidence>
<keyword evidence="3" id="KW-1185">Reference proteome</keyword>
<dbReference type="OrthoDB" id="4665290at2759"/>
<gene>
    <name evidence="2" type="ORF">DL764_000199</name>
</gene>
<dbReference type="AlphaFoldDB" id="A0A4Q4TZZ6"/>
<dbReference type="EMBL" id="QJNU01000004">
    <property type="protein sequence ID" value="RYP11243.1"/>
    <property type="molecule type" value="Genomic_DNA"/>
</dbReference>
<comment type="caution">
    <text evidence="2">The sequence shown here is derived from an EMBL/GenBank/DDBJ whole genome shotgun (WGS) entry which is preliminary data.</text>
</comment>
<feature type="compositionally biased region" description="Acidic residues" evidence="1">
    <location>
        <begin position="491"/>
        <end position="500"/>
    </location>
</feature>
<organism evidence="2 3">
    <name type="scientific">Monosporascus ibericus</name>
    <dbReference type="NCBI Taxonomy" id="155417"/>
    <lineage>
        <taxon>Eukaryota</taxon>
        <taxon>Fungi</taxon>
        <taxon>Dikarya</taxon>
        <taxon>Ascomycota</taxon>
        <taxon>Pezizomycotina</taxon>
        <taxon>Sordariomycetes</taxon>
        <taxon>Xylariomycetidae</taxon>
        <taxon>Xylariales</taxon>
        <taxon>Xylariales incertae sedis</taxon>
        <taxon>Monosporascus</taxon>
    </lineage>
</organism>
<feature type="compositionally biased region" description="Basic and acidic residues" evidence="1">
    <location>
        <begin position="502"/>
        <end position="514"/>
    </location>
</feature>
<proteinExistence type="predicted"/>
<feature type="compositionally biased region" description="Polar residues" evidence="1">
    <location>
        <begin position="369"/>
        <end position="385"/>
    </location>
</feature>
<evidence type="ECO:0000256" key="1">
    <source>
        <dbReference type="SAM" id="MobiDB-lite"/>
    </source>
</evidence>
<feature type="region of interest" description="Disordered" evidence="1">
    <location>
        <begin position="367"/>
        <end position="387"/>
    </location>
</feature>
<sequence length="565" mass="62322">MEDHHQDPRTQVASPYKWYEKAEADLHVHISLEGEFDGEEVKDWKAVHGAMSRDWPYSLDELKQRWHEVLFPDLLKVREDAARYKKGPGDDFPRLVSFDNVHEDDNTHSLNAFALEIIKQAQDAARAEAPSPVKPLSPYDGSLLEPKVYDPLAPDKSRDVPPLSPHGVAIHGQHKDDAIARTSNTPLKVAQENHADTHVGPITPGANNSLCQIGNGRSGDAVNSFKHMVMKLASADPPDYEFEATALKPLKGKRKFGQFPKAGPPDSVAVADMPGLPGDSNNQADRARIRSTLDVIEEGAEEERPPLPTDVRGFNRTDREAHSCQPAVHFGAHWIDDANYQDEGFLPLNSWDDVGVVRAALEKGEEASSELSTGTGVHLEGQSTAAPKLGVPREEIADDRRLTRECAGCRQECSDTEEIDEAVALDAIRSRAQNVLKGPKNEDEVYDTQLHKFVGASDSLTGLLAAAEYAEQADALRVGFPVEDGYSTFEEYEPEDEGSGYEDAKKAEREREKKRAHINEVFRAAYKTSTRPTPPKHVANSGTWVDTADSCGHRTVGLGRRDLRS</sequence>
<name>A0A4Q4TZZ6_9PEZI</name>
<evidence type="ECO:0000313" key="3">
    <source>
        <dbReference type="Proteomes" id="UP000293360"/>
    </source>
</evidence>
<feature type="region of interest" description="Disordered" evidence="1">
    <location>
        <begin position="491"/>
        <end position="514"/>
    </location>
</feature>
<accession>A0A4Q4TZZ6</accession>
<reference evidence="2 3" key="1">
    <citation type="submission" date="2018-06" db="EMBL/GenBank/DDBJ databases">
        <title>Complete Genomes of Monosporascus.</title>
        <authorList>
            <person name="Robinson A.J."/>
            <person name="Natvig D.O."/>
        </authorList>
    </citation>
    <scope>NUCLEOTIDE SEQUENCE [LARGE SCALE GENOMIC DNA]</scope>
    <source>
        <strain evidence="2 3">CBS 110550</strain>
    </source>
</reference>
<feature type="region of interest" description="Disordered" evidence="1">
    <location>
        <begin position="126"/>
        <end position="170"/>
    </location>
</feature>
<dbReference type="Proteomes" id="UP000293360">
    <property type="component" value="Unassembled WGS sequence"/>
</dbReference>